<dbReference type="GO" id="GO:0003677">
    <property type="term" value="F:DNA binding"/>
    <property type="evidence" value="ECO:0007669"/>
    <property type="project" value="UniProtKB-UniRule"/>
</dbReference>
<dbReference type="Gene3D" id="1.10.30.10">
    <property type="entry name" value="High mobility group box domain"/>
    <property type="match status" value="1"/>
</dbReference>
<dbReference type="eggNOG" id="KOG0381">
    <property type="taxonomic scope" value="Eukaryota"/>
</dbReference>
<gene>
    <name evidence="6" type="ORF">MAPG_06737</name>
</gene>
<feature type="region of interest" description="Disordered" evidence="4">
    <location>
        <begin position="209"/>
        <end position="380"/>
    </location>
</feature>
<dbReference type="PANTHER" id="PTHR46040:SF3">
    <property type="entry name" value="HIGH MOBILITY GROUP PROTEIN 2"/>
    <property type="match status" value="1"/>
</dbReference>
<protein>
    <recommendedName>
        <fullName evidence="5">HMG box domain-containing protein</fullName>
    </recommendedName>
</protein>
<dbReference type="STRING" id="644358.A0A0C4E2U6"/>
<keyword evidence="8" id="KW-1185">Reference proteome</keyword>
<evidence type="ECO:0000256" key="1">
    <source>
        <dbReference type="ARBA" id="ARBA00023125"/>
    </source>
</evidence>
<evidence type="ECO:0000256" key="3">
    <source>
        <dbReference type="PROSITE-ProRule" id="PRU00267"/>
    </source>
</evidence>
<reference evidence="6" key="1">
    <citation type="submission" date="2010-05" db="EMBL/GenBank/DDBJ databases">
        <title>The Genome Sequence of Magnaporthe poae strain ATCC 64411.</title>
        <authorList>
            <consortium name="The Broad Institute Genome Sequencing Platform"/>
            <consortium name="Broad Institute Genome Sequencing Center for Infectious Disease"/>
            <person name="Ma L.-J."/>
            <person name="Dead R."/>
            <person name="Young S."/>
            <person name="Zeng Q."/>
            <person name="Koehrsen M."/>
            <person name="Alvarado L."/>
            <person name="Berlin A."/>
            <person name="Chapman S.B."/>
            <person name="Chen Z."/>
            <person name="Freedman E."/>
            <person name="Gellesch M."/>
            <person name="Goldberg J."/>
            <person name="Griggs A."/>
            <person name="Gujja S."/>
            <person name="Heilman E.R."/>
            <person name="Heiman D."/>
            <person name="Hepburn T."/>
            <person name="Howarth C."/>
            <person name="Jen D."/>
            <person name="Larson L."/>
            <person name="Mehta T."/>
            <person name="Neiman D."/>
            <person name="Pearson M."/>
            <person name="Roberts A."/>
            <person name="Saif S."/>
            <person name="Shea T."/>
            <person name="Shenoy N."/>
            <person name="Sisk P."/>
            <person name="Stolte C."/>
            <person name="Sykes S."/>
            <person name="Walk T."/>
            <person name="White J."/>
            <person name="Yandava C."/>
            <person name="Haas B."/>
            <person name="Nusbaum C."/>
            <person name="Birren B."/>
        </authorList>
    </citation>
    <scope>NUCLEOTIDE SEQUENCE</scope>
    <source>
        <strain evidence="6">ATCC 64411</strain>
    </source>
</reference>
<dbReference type="AlphaFoldDB" id="A0A0C4E2U6"/>
<dbReference type="VEuPathDB" id="FungiDB:MAPG_06737"/>
<name>A0A0C4E2U6_MAGP6</name>
<feature type="DNA-binding region" description="HMG box" evidence="3">
    <location>
        <begin position="120"/>
        <end position="186"/>
    </location>
</feature>
<evidence type="ECO:0000256" key="4">
    <source>
        <dbReference type="SAM" id="MobiDB-lite"/>
    </source>
</evidence>
<dbReference type="Pfam" id="PF00505">
    <property type="entry name" value="HMG_box"/>
    <property type="match status" value="1"/>
</dbReference>
<reference evidence="8" key="2">
    <citation type="submission" date="2010-05" db="EMBL/GenBank/DDBJ databases">
        <title>The genome sequence of Magnaporthe poae strain ATCC 64411.</title>
        <authorList>
            <person name="Ma L.-J."/>
            <person name="Dead R."/>
            <person name="Young S."/>
            <person name="Zeng Q."/>
            <person name="Koehrsen M."/>
            <person name="Alvarado L."/>
            <person name="Berlin A."/>
            <person name="Chapman S.B."/>
            <person name="Chen Z."/>
            <person name="Freedman E."/>
            <person name="Gellesch M."/>
            <person name="Goldberg J."/>
            <person name="Griggs A."/>
            <person name="Gujja S."/>
            <person name="Heilman E.R."/>
            <person name="Heiman D."/>
            <person name="Hepburn T."/>
            <person name="Howarth C."/>
            <person name="Jen D."/>
            <person name="Larson L."/>
            <person name="Mehta T."/>
            <person name="Neiman D."/>
            <person name="Pearson M."/>
            <person name="Roberts A."/>
            <person name="Saif S."/>
            <person name="Shea T."/>
            <person name="Shenoy N."/>
            <person name="Sisk P."/>
            <person name="Stolte C."/>
            <person name="Sykes S."/>
            <person name="Walk T."/>
            <person name="White J."/>
            <person name="Yandava C."/>
            <person name="Haas B."/>
            <person name="Nusbaum C."/>
            <person name="Birren B."/>
        </authorList>
    </citation>
    <scope>NUCLEOTIDE SEQUENCE [LARGE SCALE GENOMIC DNA]</scope>
    <source>
        <strain evidence="8">ATCC 64411 / 73-15</strain>
    </source>
</reference>
<dbReference type="GO" id="GO:0005634">
    <property type="term" value="C:nucleus"/>
    <property type="evidence" value="ECO:0007669"/>
    <property type="project" value="UniProtKB-UniRule"/>
</dbReference>
<dbReference type="Gene3D" id="1.10.150.50">
    <property type="entry name" value="Transcription Factor, Ets-1"/>
    <property type="match status" value="1"/>
</dbReference>
<keyword evidence="2 3" id="KW-0539">Nucleus</keyword>
<evidence type="ECO:0000313" key="7">
    <source>
        <dbReference type="EnsemblFungi" id="MAPG_06737T0"/>
    </source>
</evidence>
<proteinExistence type="predicted"/>
<dbReference type="SUPFAM" id="SSF47769">
    <property type="entry name" value="SAM/Pointed domain"/>
    <property type="match status" value="1"/>
</dbReference>
<dbReference type="PANTHER" id="PTHR46040">
    <property type="entry name" value="HIGH MOBILITY GROUP PROTEIN 2"/>
    <property type="match status" value="1"/>
</dbReference>
<dbReference type="EMBL" id="ADBL01001627">
    <property type="status" value="NOT_ANNOTATED_CDS"/>
    <property type="molecule type" value="Genomic_DNA"/>
</dbReference>
<dbReference type="InterPro" id="IPR051965">
    <property type="entry name" value="ChromReg_NeuronalGeneExpr"/>
</dbReference>
<keyword evidence="1 3" id="KW-0238">DNA-binding</keyword>
<dbReference type="EnsemblFungi" id="MAPG_06737T0">
    <property type="protein sequence ID" value="MAPG_06737T0"/>
    <property type="gene ID" value="MAPG_06737"/>
</dbReference>
<feature type="region of interest" description="Disordered" evidence="4">
    <location>
        <begin position="426"/>
        <end position="487"/>
    </location>
</feature>
<feature type="compositionally biased region" description="Low complexity" evidence="4">
    <location>
        <begin position="239"/>
        <end position="260"/>
    </location>
</feature>
<dbReference type="InterPro" id="IPR001660">
    <property type="entry name" value="SAM"/>
</dbReference>
<feature type="region of interest" description="Disordered" evidence="4">
    <location>
        <begin position="58"/>
        <end position="97"/>
    </location>
</feature>
<dbReference type="Proteomes" id="UP000011715">
    <property type="component" value="Unassembled WGS sequence"/>
</dbReference>
<reference evidence="7" key="5">
    <citation type="submission" date="2015-06" db="UniProtKB">
        <authorList>
            <consortium name="EnsemblFungi"/>
        </authorList>
    </citation>
    <scope>IDENTIFICATION</scope>
    <source>
        <strain evidence="7">ATCC 64411</strain>
    </source>
</reference>
<evidence type="ECO:0000256" key="2">
    <source>
        <dbReference type="ARBA" id="ARBA00023242"/>
    </source>
</evidence>
<feature type="compositionally biased region" description="Low complexity" evidence="4">
    <location>
        <begin position="335"/>
        <end position="350"/>
    </location>
</feature>
<dbReference type="GO" id="GO:0010468">
    <property type="term" value="P:regulation of gene expression"/>
    <property type="evidence" value="ECO:0007669"/>
    <property type="project" value="TreeGrafter"/>
</dbReference>
<dbReference type="PROSITE" id="PS50118">
    <property type="entry name" value="HMG_BOX_2"/>
    <property type="match status" value="1"/>
</dbReference>
<reference evidence="7" key="4">
    <citation type="journal article" date="2015" name="G3 (Bethesda)">
        <title>Genome sequences of three phytopathogenic species of the Magnaporthaceae family of fungi.</title>
        <authorList>
            <person name="Okagaki L.H."/>
            <person name="Nunes C.C."/>
            <person name="Sailsbery J."/>
            <person name="Clay B."/>
            <person name="Brown D."/>
            <person name="John T."/>
            <person name="Oh Y."/>
            <person name="Young N."/>
            <person name="Fitzgerald M."/>
            <person name="Haas B.J."/>
            <person name="Zeng Q."/>
            <person name="Young S."/>
            <person name="Adiconis X."/>
            <person name="Fan L."/>
            <person name="Levin J.Z."/>
            <person name="Mitchell T.K."/>
            <person name="Okubara P.A."/>
            <person name="Farman M.L."/>
            <person name="Kohn L.M."/>
            <person name="Birren B."/>
            <person name="Ma L.-J."/>
            <person name="Dean R.A."/>
        </authorList>
    </citation>
    <scope>NUCLEOTIDE SEQUENCE</scope>
    <source>
        <strain evidence="7">ATCC 64411 / 73-15</strain>
    </source>
</reference>
<evidence type="ECO:0000313" key="6">
    <source>
        <dbReference type="EMBL" id="KLU87744.1"/>
    </source>
</evidence>
<dbReference type="SUPFAM" id="SSF47095">
    <property type="entry name" value="HMG-box"/>
    <property type="match status" value="1"/>
</dbReference>
<feature type="compositionally biased region" description="Basic and acidic residues" evidence="4">
    <location>
        <begin position="210"/>
        <end position="220"/>
    </location>
</feature>
<dbReference type="EMBL" id="GL876970">
    <property type="protein sequence ID" value="KLU87744.1"/>
    <property type="molecule type" value="Genomic_DNA"/>
</dbReference>
<feature type="region of interest" description="Disordered" evidence="4">
    <location>
        <begin position="106"/>
        <end position="125"/>
    </location>
</feature>
<feature type="domain" description="HMG box" evidence="5">
    <location>
        <begin position="120"/>
        <end position="186"/>
    </location>
</feature>
<dbReference type="InterPro" id="IPR036910">
    <property type="entry name" value="HMG_box_dom_sf"/>
</dbReference>
<dbReference type="SMART" id="SM00454">
    <property type="entry name" value="SAM"/>
    <property type="match status" value="1"/>
</dbReference>
<sequence length="487" mass="52800">MSQSLGEIFGELGISQYLDAFVDQGFDTWDTILDITESDLDALGVKLGHRRKLQRRIANSRGVAPEAALASPTISPTQRNLEEQQRQDAHRAETPRADAAVGIITKRKYRRHPKADENAPERPPSAYVLFSNKMRDDLKDQHLTFTEIAKLVGEHWQALAPSEKEPYETQAQTAKDKYNHDLAEYKKTPQYKEYLAYLQDFKLKHAAPSGEKENLKRVKLSEGSASPCHPSAPRRARSHTTPAGGSSTASSSVGATGASSEGRKTSEPPPGSRDQRVGSVASVPEYGSSANYPIDRSSVERSPSRSSSPHEGSVHHAPYSNPNAPPTIDGHAQYQHTPQQQQHHTLPSLSNILENPGQGEEGRGGFNPFQGGSPALHEHHAPALKKEFSSGASPSSSAASVCHPRTPVEGSLPIHLLLVSGQGKAGAVPGLEQSAMGRPSERSNPLKRSASPESRPSSLLHYAHHHHLASDPLIKAQGITTPKPWRA</sequence>
<evidence type="ECO:0000259" key="5">
    <source>
        <dbReference type="PROSITE" id="PS50118"/>
    </source>
</evidence>
<feature type="compositionally biased region" description="Basic and acidic residues" evidence="4">
    <location>
        <begin position="80"/>
        <end position="96"/>
    </location>
</feature>
<dbReference type="OrthoDB" id="1919336at2759"/>
<organism evidence="7 8">
    <name type="scientific">Magnaporthiopsis poae (strain ATCC 64411 / 73-15)</name>
    <name type="common">Kentucky bluegrass fungus</name>
    <name type="synonym">Magnaporthe poae</name>
    <dbReference type="NCBI Taxonomy" id="644358"/>
    <lineage>
        <taxon>Eukaryota</taxon>
        <taxon>Fungi</taxon>
        <taxon>Dikarya</taxon>
        <taxon>Ascomycota</taxon>
        <taxon>Pezizomycotina</taxon>
        <taxon>Sordariomycetes</taxon>
        <taxon>Sordariomycetidae</taxon>
        <taxon>Magnaporthales</taxon>
        <taxon>Magnaporthaceae</taxon>
        <taxon>Magnaporthiopsis</taxon>
    </lineage>
</organism>
<reference evidence="6" key="3">
    <citation type="submission" date="2011-03" db="EMBL/GenBank/DDBJ databases">
        <title>Annotation of Magnaporthe poae ATCC 64411.</title>
        <authorList>
            <person name="Ma L.-J."/>
            <person name="Dead R."/>
            <person name="Young S.K."/>
            <person name="Zeng Q."/>
            <person name="Gargeya S."/>
            <person name="Fitzgerald M."/>
            <person name="Haas B."/>
            <person name="Abouelleil A."/>
            <person name="Alvarado L."/>
            <person name="Arachchi H.M."/>
            <person name="Berlin A."/>
            <person name="Brown A."/>
            <person name="Chapman S.B."/>
            <person name="Chen Z."/>
            <person name="Dunbar C."/>
            <person name="Freedman E."/>
            <person name="Gearin G."/>
            <person name="Gellesch M."/>
            <person name="Goldberg J."/>
            <person name="Griggs A."/>
            <person name="Gujja S."/>
            <person name="Heiman D."/>
            <person name="Howarth C."/>
            <person name="Larson L."/>
            <person name="Lui A."/>
            <person name="MacDonald P.J.P."/>
            <person name="Mehta T."/>
            <person name="Montmayeur A."/>
            <person name="Murphy C."/>
            <person name="Neiman D."/>
            <person name="Pearson M."/>
            <person name="Priest M."/>
            <person name="Roberts A."/>
            <person name="Saif S."/>
            <person name="Shea T."/>
            <person name="Shenoy N."/>
            <person name="Sisk P."/>
            <person name="Stolte C."/>
            <person name="Sykes S."/>
            <person name="Yandava C."/>
            <person name="Wortman J."/>
            <person name="Nusbaum C."/>
            <person name="Birren B."/>
        </authorList>
    </citation>
    <scope>NUCLEOTIDE SEQUENCE</scope>
    <source>
        <strain evidence="6">ATCC 64411</strain>
    </source>
</reference>
<dbReference type="InterPro" id="IPR009071">
    <property type="entry name" value="HMG_box_dom"/>
</dbReference>
<accession>A0A0C4E2U6</accession>
<evidence type="ECO:0000313" key="8">
    <source>
        <dbReference type="Proteomes" id="UP000011715"/>
    </source>
</evidence>
<dbReference type="InterPro" id="IPR013761">
    <property type="entry name" value="SAM/pointed_sf"/>
</dbReference>
<dbReference type="Pfam" id="PF00536">
    <property type="entry name" value="SAM_1"/>
    <property type="match status" value="1"/>
</dbReference>
<dbReference type="SMART" id="SM00398">
    <property type="entry name" value="HMG"/>
    <property type="match status" value="1"/>
</dbReference>